<dbReference type="GO" id="GO:0006508">
    <property type="term" value="P:proteolysis"/>
    <property type="evidence" value="ECO:0007669"/>
    <property type="project" value="UniProtKB-KW"/>
</dbReference>
<dbReference type="PANTHER" id="PTHR24006">
    <property type="entry name" value="UBIQUITIN CARBOXYL-TERMINAL HYDROLASE"/>
    <property type="match status" value="1"/>
</dbReference>
<organism evidence="10 11">
    <name type="scientific">Rhynocoris fuscipes</name>
    <dbReference type="NCBI Taxonomy" id="488301"/>
    <lineage>
        <taxon>Eukaryota</taxon>
        <taxon>Metazoa</taxon>
        <taxon>Ecdysozoa</taxon>
        <taxon>Arthropoda</taxon>
        <taxon>Hexapoda</taxon>
        <taxon>Insecta</taxon>
        <taxon>Pterygota</taxon>
        <taxon>Neoptera</taxon>
        <taxon>Paraneoptera</taxon>
        <taxon>Hemiptera</taxon>
        <taxon>Heteroptera</taxon>
        <taxon>Panheteroptera</taxon>
        <taxon>Cimicomorpha</taxon>
        <taxon>Reduviidae</taxon>
        <taxon>Harpactorinae</taxon>
        <taxon>Harpactorini</taxon>
        <taxon>Rhynocoris</taxon>
    </lineage>
</organism>
<sequence length="543" mass="60436">MNLPDDTQKAMDKDNILLLGLTACALGLSFFILWGPKLSRRSSNNCSLIGLQNLGLTCFLNSLLQALASCPSFIDWLQSCHRNGSVTDSLLSILKLLCYEREPDTSDEVYSPEDLICNLRGKVWPIFPQEQDPHELFLHLLTALEEEEQKATPERMESLLDALDSRTDLISEGMRSQSENSTSVTSHGDVQVSNKIVTPERPTLIPNPFRGYLASQLSCLKCGSKSAVVYDKFDSLSLALPPKGTSFKLQNLLEDFVSPEQVDGFACDFCNKDRPPDDPPLLSQANKAIKIGKLPKCLCFHISRTYIDSNGYMYKREHYVDFPEYLHMKNYTHTNSMLKERKAKKIGVSLASGVSGGSGGGGNSTCLKFPKGAAEGSVIGGIESDPTLTKYKSLRPIALSESLPPLSVSDNNNITQSSPLIINNTNSRPTSESLSSHGPIYRLKSVVEHRGTVDSGHFVTYRRGPLESNIRHRSNQFSSQSESRWFFTSDDIVRKSSLCDALSAYAYLLFYEKWPSCYCYPNVIRLFDTGLWNGLDILKQKEC</sequence>
<feature type="transmembrane region" description="Helical" evidence="8">
    <location>
        <begin position="16"/>
        <end position="34"/>
    </location>
</feature>
<dbReference type="GO" id="GO:0016579">
    <property type="term" value="P:protein deubiquitination"/>
    <property type="evidence" value="ECO:0007669"/>
    <property type="project" value="InterPro"/>
</dbReference>
<dbReference type="InterPro" id="IPR018200">
    <property type="entry name" value="USP_CS"/>
</dbReference>
<dbReference type="PROSITE" id="PS00973">
    <property type="entry name" value="USP_2"/>
    <property type="match status" value="1"/>
</dbReference>
<accession>A0AAW1DNV6</accession>
<keyword evidence="5" id="KW-0833">Ubl conjugation pathway</keyword>
<keyword evidence="7" id="KW-0788">Thiol protease</keyword>
<protein>
    <recommendedName>
        <fullName evidence="3">ubiquitinyl hydrolase 1</fullName>
        <ecNumber evidence="3">3.4.19.12</ecNumber>
    </recommendedName>
</protein>
<evidence type="ECO:0000256" key="8">
    <source>
        <dbReference type="SAM" id="Phobius"/>
    </source>
</evidence>
<keyword evidence="8" id="KW-0812">Transmembrane</keyword>
<evidence type="ECO:0000259" key="9">
    <source>
        <dbReference type="PROSITE" id="PS50235"/>
    </source>
</evidence>
<feature type="transmembrane region" description="Helical" evidence="8">
    <location>
        <begin position="46"/>
        <end position="64"/>
    </location>
</feature>
<dbReference type="PROSITE" id="PS50235">
    <property type="entry name" value="USP_3"/>
    <property type="match status" value="1"/>
</dbReference>
<dbReference type="EMBL" id="JAPXFL010000001">
    <property type="protein sequence ID" value="KAK9512302.1"/>
    <property type="molecule type" value="Genomic_DNA"/>
</dbReference>
<dbReference type="CDD" id="cd02662">
    <property type="entry name" value="Peptidase_C19F"/>
    <property type="match status" value="1"/>
</dbReference>
<reference evidence="10 11" key="1">
    <citation type="submission" date="2022-12" db="EMBL/GenBank/DDBJ databases">
        <title>Chromosome-level genome assembly of true bugs.</title>
        <authorList>
            <person name="Ma L."/>
            <person name="Li H."/>
        </authorList>
    </citation>
    <scope>NUCLEOTIDE SEQUENCE [LARGE SCALE GENOMIC DNA]</scope>
    <source>
        <strain evidence="10">Lab_2022b</strain>
    </source>
</reference>
<keyword evidence="8" id="KW-1133">Transmembrane helix</keyword>
<gene>
    <name evidence="10" type="ORF">O3M35_000759</name>
</gene>
<evidence type="ECO:0000256" key="7">
    <source>
        <dbReference type="ARBA" id="ARBA00022807"/>
    </source>
</evidence>
<dbReference type="InterPro" id="IPR038765">
    <property type="entry name" value="Papain-like_cys_pep_sf"/>
</dbReference>
<dbReference type="Gene3D" id="3.90.70.10">
    <property type="entry name" value="Cysteine proteinases"/>
    <property type="match status" value="1"/>
</dbReference>
<evidence type="ECO:0000256" key="2">
    <source>
        <dbReference type="ARBA" id="ARBA00009085"/>
    </source>
</evidence>
<evidence type="ECO:0000256" key="6">
    <source>
        <dbReference type="ARBA" id="ARBA00022801"/>
    </source>
</evidence>
<keyword evidence="8" id="KW-0472">Membrane</keyword>
<dbReference type="Proteomes" id="UP001461498">
    <property type="component" value="Unassembled WGS sequence"/>
</dbReference>
<dbReference type="InterPro" id="IPR001394">
    <property type="entry name" value="Peptidase_C19_UCH"/>
</dbReference>
<evidence type="ECO:0000313" key="11">
    <source>
        <dbReference type="Proteomes" id="UP001461498"/>
    </source>
</evidence>
<evidence type="ECO:0000256" key="5">
    <source>
        <dbReference type="ARBA" id="ARBA00022786"/>
    </source>
</evidence>
<dbReference type="Pfam" id="PF00443">
    <property type="entry name" value="UCH"/>
    <property type="match status" value="1"/>
</dbReference>
<name>A0AAW1DNV6_9HEMI</name>
<comment type="caution">
    <text evidence="10">The sequence shown here is derived from an EMBL/GenBank/DDBJ whole genome shotgun (WGS) entry which is preliminary data.</text>
</comment>
<evidence type="ECO:0000256" key="1">
    <source>
        <dbReference type="ARBA" id="ARBA00000707"/>
    </source>
</evidence>
<keyword evidence="11" id="KW-1185">Reference proteome</keyword>
<dbReference type="PANTHER" id="PTHR24006:SF888">
    <property type="entry name" value="UBIQUITIN CARBOXYL-TERMINAL HYDROLASE 30"/>
    <property type="match status" value="1"/>
</dbReference>
<evidence type="ECO:0000256" key="3">
    <source>
        <dbReference type="ARBA" id="ARBA00012759"/>
    </source>
</evidence>
<evidence type="ECO:0000256" key="4">
    <source>
        <dbReference type="ARBA" id="ARBA00022670"/>
    </source>
</evidence>
<keyword evidence="6" id="KW-0378">Hydrolase</keyword>
<dbReference type="AlphaFoldDB" id="A0AAW1DNV6"/>
<evidence type="ECO:0000313" key="10">
    <source>
        <dbReference type="EMBL" id="KAK9512302.1"/>
    </source>
</evidence>
<dbReference type="InterPro" id="IPR050164">
    <property type="entry name" value="Peptidase_C19"/>
</dbReference>
<feature type="domain" description="USP" evidence="9">
    <location>
        <begin position="49"/>
        <end position="514"/>
    </location>
</feature>
<comment type="similarity">
    <text evidence="2">Belongs to the peptidase C19 family.</text>
</comment>
<dbReference type="SUPFAM" id="SSF54001">
    <property type="entry name" value="Cysteine proteinases"/>
    <property type="match status" value="1"/>
</dbReference>
<proteinExistence type="inferred from homology"/>
<keyword evidence="4" id="KW-0645">Protease</keyword>
<dbReference type="EC" id="3.4.19.12" evidence="3"/>
<comment type="catalytic activity">
    <reaction evidence="1">
        <text>Thiol-dependent hydrolysis of ester, thioester, amide, peptide and isopeptide bonds formed by the C-terminal Gly of ubiquitin (a 76-residue protein attached to proteins as an intracellular targeting signal).</text>
        <dbReference type="EC" id="3.4.19.12"/>
    </reaction>
</comment>
<dbReference type="GO" id="GO:0005634">
    <property type="term" value="C:nucleus"/>
    <property type="evidence" value="ECO:0007669"/>
    <property type="project" value="TreeGrafter"/>
</dbReference>
<dbReference type="GO" id="GO:0005829">
    <property type="term" value="C:cytosol"/>
    <property type="evidence" value="ECO:0007669"/>
    <property type="project" value="TreeGrafter"/>
</dbReference>
<dbReference type="InterPro" id="IPR028889">
    <property type="entry name" value="USP"/>
</dbReference>
<dbReference type="GO" id="GO:0004843">
    <property type="term" value="F:cysteine-type deubiquitinase activity"/>
    <property type="evidence" value="ECO:0007669"/>
    <property type="project" value="UniProtKB-EC"/>
</dbReference>